<dbReference type="InterPro" id="IPR050220">
    <property type="entry name" value="Type_II_DNA_Topoisomerases"/>
</dbReference>
<reference evidence="13 14" key="1">
    <citation type="submission" date="2017-04" db="EMBL/GenBank/DDBJ databases">
        <authorList>
            <person name="Afonso C.L."/>
            <person name="Miller P.J."/>
            <person name="Scott M.A."/>
            <person name="Spackman E."/>
            <person name="Goraichik I."/>
            <person name="Dimitrov K.M."/>
            <person name="Suarez D.L."/>
            <person name="Swayne D.E."/>
        </authorList>
    </citation>
    <scope>NUCLEOTIDE SEQUENCE [LARGE SCALE GENOMIC DNA]</scope>
    <source>
        <strain evidence="13 14">DSM 12816</strain>
    </source>
</reference>
<feature type="active site" description="O-(5'-phospho-DNA)-tyrosine intermediate" evidence="9 10">
    <location>
        <position position="131"/>
    </location>
</feature>
<dbReference type="AlphaFoldDB" id="A0A1W2A9T2"/>
<keyword evidence="3 9" id="KW-0547">Nucleotide-binding</keyword>
<dbReference type="OrthoDB" id="9806486at2"/>
<comment type="miscellaneous">
    <text evidence="9">Few gyrases are as efficient as E.coli at forming negative supercoils. Not all organisms have 2 type II topoisomerases; in organisms with a single type II topoisomerase this enzyme also has to decatenate newly replicated chromosomes.</text>
</comment>
<evidence type="ECO:0000256" key="10">
    <source>
        <dbReference type="PROSITE-ProRule" id="PRU01384"/>
    </source>
</evidence>
<dbReference type="Gene3D" id="1.10.268.10">
    <property type="entry name" value="Topoisomerase, domain 3"/>
    <property type="match status" value="1"/>
</dbReference>
<comment type="subunit">
    <text evidence="9">Heterotetramer, composed of two GyrA and two GyrB chains. In the heterotetramer, GyrA contains the active site tyrosine that forms a transient covalent intermediate with DNA, while GyrB binds cofactors and catalyzes ATP hydrolysis.</text>
</comment>
<dbReference type="SUPFAM" id="SSF56719">
    <property type="entry name" value="Type II DNA topoisomerase"/>
    <property type="match status" value="1"/>
</dbReference>
<dbReference type="InterPro" id="IPR005743">
    <property type="entry name" value="GyrA"/>
</dbReference>
<evidence type="ECO:0000256" key="2">
    <source>
        <dbReference type="ARBA" id="ARBA00008263"/>
    </source>
</evidence>
<comment type="catalytic activity">
    <reaction evidence="1 9 10">
        <text>ATP-dependent breakage, passage and rejoining of double-stranded DNA.</text>
        <dbReference type="EC" id="5.6.2.2"/>
    </reaction>
</comment>
<dbReference type="NCBIfam" id="NF004044">
    <property type="entry name" value="PRK05561.1"/>
    <property type="match status" value="1"/>
</dbReference>
<feature type="domain" description="Topo IIA-type catalytic" evidence="12">
    <location>
        <begin position="43"/>
        <end position="507"/>
    </location>
</feature>
<dbReference type="GO" id="GO:0005737">
    <property type="term" value="C:cytoplasm"/>
    <property type="evidence" value="ECO:0007669"/>
    <property type="project" value="UniProtKB-SubCell"/>
</dbReference>
<dbReference type="RefSeq" id="WP_084234306.1">
    <property type="nucleotide sequence ID" value="NZ_FWXW01000003.1"/>
</dbReference>
<dbReference type="GO" id="GO:0006265">
    <property type="term" value="P:DNA topological change"/>
    <property type="evidence" value="ECO:0007669"/>
    <property type="project" value="UniProtKB-UniRule"/>
</dbReference>
<dbReference type="Gene3D" id="2.120.10.90">
    <property type="entry name" value="DNA gyrase/topoisomerase IV, subunit A, C-terminal"/>
    <property type="match status" value="1"/>
</dbReference>
<dbReference type="EMBL" id="FWXW01000003">
    <property type="protein sequence ID" value="SMC57437.1"/>
    <property type="molecule type" value="Genomic_DNA"/>
</dbReference>
<dbReference type="FunFam" id="3.90.199.10:FF:000001">
    <property type="entry name" value="DNA gyrase subunit A"/>
    <property type="match status" value="1"/>
</dbReference>
<dbReference type="FunFam" id="3.30.1360.40:FF:000002">
    <property type="entry name" value="DNA gyrase subunit A"/>
    <property type="match status" value="1"/>
</dbReference>
<evidence type="ECO:0000256" key="1">
    <source>
        <dbReference type="ARBA" id="ARBA00000185"/>
    </source>
</evidence>
<proteinExistence type="inferred from homology"/>
<keyword evidence="6 9" id="KW-0238">DNA-binding</keyword>
<evidence type="ECO:0000256" key="5">
    <source>
        <dbReference type="ARBA" id="ARBA00023029"/>
    </source>
</evidence>
<comment type="similarity">
    <text evidence="2 9">Belongs to the type II topoisomerase GyrA/ParC subunit family.</text>
</comment>
<evidence type="ECO:0000256" key="8">
    <source>
        <dbReference type="ARBA" id="ARBA00063644"/>
    </source>
</evidence>
<comment type="subunit">
    <text evidence="8">Heterotetramer composed of ParC and ParE.</text>
</comment>
<dbReference type="GO" id="GO:0034335">
    <property type="term" value="F:DNA negative supercoiling activity"/>
    <property type="evidence" value="ECO:0007669"/>
    <property type="project" value="UniProtKB-ARBA"/>
</dbReference>
<dbReference type="InterPro" id="IPR035516">
    <property type="entry name" value="Gyrase/topoIV_suA_C"/>
</dbReference>
<evidence type="ECO:0000313" key="13">
    <source>
        <dbReference type="EMBL" id="SMC57437.1"/>
    </source>
</evidence>
<dbReference type="Pfam" id="PF03989">
    <property type="entry name" value="DNA_gyraseA_C"/>
    <property type="match status" value="7"/>
</dbReference>
<dbReference type="EC" id="5.6.2.2" evidence="9"/>
<evidence type="ECO:0000313" key="14">
    <source>
        <dbReference type="Proteomes" id="UP000192790"/>
    </source>
</evidence>
<dbReference type="FunFam" id="1.10.268.10:FF:000001">
    <property type="entry name" value="DNA gyrase subunit A"/>
    <property type="match status" value="1"/>
</dbReference>
<keyword evidence="7 9" id="KW-0413">Isomerase</keyword>
<dbReference type="PANTHER" id="PTHR43493">
    <property type="entry name" value="DNA GYRASE/TOPOISOMERASE SUBUNIT A"/>
    <property type="match status" value="1"/>
</dbReference>
<dbReference type="SMART" id="SM00434">
    <property type="entry name" value="TOP4c"/>
    <property type="match status" value="1"/>
</dbReference>
<feature type="short sequence motif" description="GyrA-box" evidence="9">
    <location>
        <begin position="534"/>
        <end position="540"/>
    </location>
</feature>
<feature type="region of interest" description="Disordered" evidence="11">
    <location>
        <begin position="832"/>
        <end position="861"/>
    </location>
</feature>
<dbReference type="PROSITE" id="PS52040">
    <property type="entry name" value="TOPO_IIA"/>
    <property type="match status" value="1"/>
</dbReference>
<dbReference type="Gene3D" id="3.30.1360.40">
    <property type="match status" value="1"/>
</dbReference>
<dbReference type="GO" id="GO:0003677">
    <property type="term" value="F:DNA binding"/>
    <property type="evidence" value="ECO:0007669"/>
    <property type="project" value="UniProtKB-UniRule"/>
</dbReference>
<sequence length="861" mass="97292">MSQNPKNPDISYKDQTVVQVDLEKEMKKSYIDYAMSVIVGRALPDVRDGLKPVHRRILYTMYEDGLTSDKGFRKSATTVGAVLGSYHPHGDASVYDALVRLAQDFSLRYPLVEGHGNFGSIDGDPPAAYRYTEARMAKIANEMLRDIEKETIDYIPNFDERKREPVVLPSRFPNLLVNGSAGIAVGMTTNIPPHNLGEVIDATVCVLENPEADLEDLMEHIKGPDFPTKGIIMGRSGIRAAYATGRGRLCVRARTEMEEFGQNRTRIIVTELPYQVNKARLIETIAEHVKEKRLDGISGLRDESDRDGMRIVIELKREANPQVVLNRLFASTQMQSTFAVVLLALVNNQTQPKVLTLRQILDEYIAFQEEVIVRRTRFDLRKAQERAHLLEGLMIAEENIDEVIQIIRTSYDNAKERLMERFSLSEIQAQAILDLKLGRLQGLEREKIEEEYRELQKKIAYYQELLSSEQMLKGVLKTELLEIKDKYGDERRTEISVVDDEIDIEDLIEEEECVYTLTNAGYIKRMPASTYRAQRRGGRGITAMTTREEDYVETLFIASTHDHILFFTNTGKVHRKKGYQIPEAGRTAKGTNIINILPIEQNEKVTAMIHVREFSEDIFLVMVTRFGTVKRLELNQLNTARRAGIRAITLEEGDELISVRQTDGCQNIIIGTHEGMAICFKETDVRTMGRDAYGVRGIRLREEDFVVGAARTCEGGTLLTVTENGYGKRTPLEEYLRSGGEEEENSETEPDRQPQKRGGMGLKNYNITDKTGKVAAIKVVRDEDDVMIISDDGTIIRMAASDINVYGRATQGVILMRLQEGVRVISLARTEREEECDSCCQEDTGEPEDPSAEGGEDRPQA</sequence>
<dbReference type="CDD" id="cd00187">
    <property type="entry name" value="TOP4c"/>
    <property type="match status" value="1"/>
</dbReference>
<evidence type="ECO:0000256" key="11">
    <source>
        <dbReference type="SAM" id="MobiDB-lite"/>
    </source>
</evidence>
<keyword evidence="4 9" id="KW-0067">ATP-binding</keyword>
<comment type="function">
    <text evidence="9">A type II topoisomerase that negatively supercoils closed circular double-stranded (ds) DNA in an ATP-dependent manner to modulate DNA topology and maintain chromosomes in an underwound state. Negative supercoiling favors strand separation, and DNA replication, transcription, recombination and repair, all of which involve strand separation. Also able to catalyze the interconversion of other topological isomers of dsDNA rings, including catenanes and knotted rings. Type II topoisomerases break and join 2 DNA strands simultaneously in an ATP-dependent manner.</text>
</comment>
<dbReference type="HAMAP" id="MF_01897">
    <property type="entry name" value="GyrA"/>
    <property type="match status" value="1"/>
</dbReference>
<dbReference type="Proteomes" id="UP000192790">
    <property type="component" value="Unassembled WGS sequence"/>
</dbReference>
<dbReference type="PANTHER" id="PTHR43493:SF5">
    <property type="entry name" value="DNA GYRASE SUBUNIT A, CHLOROPLASTIC_MITOCHONDRIAL"/>
    <property type="match status" value="1"/>
</dbReference>
<dbReference type="NCBIfam" id="NF004043">
    <property type="entry name" value="PRK05560.1"/>
    <property type="match status" value="1"/>
</dbReference>
<evidence type="ECO:0000256" key="7">
    <source>
        <dbReference type="ARBA" id="ARBA00023235"/>
    </source>
</evidence>
<comment type="subcellular location">
    <subcellularLocation>
        <location evidence="9">Cytoplasm</location>
    </subcellularLocation>
</comment>
<dbReference type="Pfam" id="PF00521">
    <property type="entry name" value="DNA_topoisoIV"/>
    <property type="match status" value="1"/>
</dbReference>
<feature type="region of interest" description="Disordered" evidence="11">
    <location>
        <begin position="736"/>
        <end position="764"/>
    </location>
</feature>
<keyword evidence="9" id="KW-0963">Cytoplasm</keyword>
<accession>A0A1W2A9T2</accession>
<organism evidence="13 14">
    <name type="scientific">Papillibacter cinnamivorans DSM 12816</name>
    <dbReference type="NCBI Taxonomy" id="1122930"/>
    <lineage>
        <taxon>Bacteria</taxon>
        <taxon>Bacillati</taxon>
        <taxon>Bacillota</taxon>
        <taxon>Clostridia</taxon>
        <taxon>Eubacteriales</taxon>
        <taxon>Oscillospiraceae</taxon>
        <taxon>Papillibacter</taxon>
    </lineage>
</organism>
<dbReference type="STRING" id="1122930.SAMN02745168_1639"/>
<dbReference type="InterPro" id="IPR013760">
    <property type="entry name" value="Topo_IIA-like_dom_sf"/>
</dbReference>
<dbReference type="GO" id="GO:0005524">
    <property type="term" value="F:ATP binding"/>
    <property type="evidence" value="ECO:0007669"/>
    <property type="project" value="UniProtKB-UniRule"/>
</dbReference>
<evidence type="ECO:0000256" key="4">
    <source>
        <dbReference type="ARBA" id="ARBA00022840"/>
    </source>
</evidence>
<dbReference type="InterPro" id="IPR013757">
    <property type="entry name" value="Topo_IIA_A_a_sf"/>
</dbReference>
<dbReference type="InterPro" id="IPR013758">
    <property type="entry name" value="Topo_IIA_A/C_ab"/>
</dbReference>
<dbReference type="InterPro" id="IPR006691">
    <property type="entry name" value="GyrA/parC_rep"/>
</dbReference>
<evidence type="ECO:0000256" key="3">
    <source>
        <dbReference type="ARBA" id="ARBA00022741"/>
    </source>
</evidence>
<dbReference type="InterPro" id="IPR002205">
    <property type="entry name" value="Topo_IIA_dom_A"/>
</dbReference>
<dbReference type="SUPFAM" id="SSF101904">
    <property type="entry name" value="GyrA/ParC C-terminal domain-like"/>
    <property type="match status" value="1"/>
</dbReference>
<dbReference type="GO" id="GO:0005694">
    <property type="term" value="C:chromosome"/>
    <property type="evidence" value="ECO:0007669"/>
    <property type="project" value="InterPro"/>
</dbReference>
<evidence type="ECO:0000259" key="12">
    <source>
        <dbReference type="PROSITE" id="PS52040"/>
    </source>
</evidence>
<dbReference type="FunFam" id="2.120.10.90:FF:000005">
    <property type="entry name" value="DNA topoisomerase 4 subunit A"/>
    <property type="match status" value="1"/>
</dbReference>
<dbReference type="GO" id="GO:0009330">
    <property type="term" value="C:DNA topoisomerase type II (double strand cut, ATP-hydrolyzing) complex"/>
    <property type="evidence" value="ECO:0007669"/>
    <property type="project" value="TreeGrafter"/>
</dbReference>
<keyword evidence="14" id="KW-1185">Reference proteome</keyword>
<keyword evidence="5 9" id="KW-0799">Topoisomerase</keyword>
<evidence type="ECO:0000256" key="9">
    <source>
        <dbReference type="HAMAP-Rule" id="MF_01897"/>
    </source>
</evidence>
<dbReference type="Gene3D" id="3.90.199.10">
    <property type="entry name" value="Topoisomerase II, domain 5"/>
    <property type="match status" value="1"/>
</dbReference>
<gene>
    <name evidence="9" type="primary">gyrA</name>
    <name evidence="13" type="ORF">SAMN02745168_1639</name>
</gene>
<name>A0A1W2A9T2_9FIRM</name>
<dbReference type="NCBIfam" id="TIGR01063">
    <property type="entry name" value="gyrA"/>
    <property type="match status" value="1"/>
</dbReference>
<dbReference type="GO" id="GO:0006261">
    <property type="term" value="P:DNA-templated DNA replication"/>
    <property type="evidence" value="ECO:0007669"/>
    <property type="project" value="UniProtKB-UniRule"/>
</dbReference>
<evidence type="ECO:0000256" key="6">
    <source>
        <dbReference type="ARBA" id="ARBA00023125"/>
    </source>
</evidence>
<protein>
    <recommendedName>
        <fullName evidence="9">DNA gyrase subunit A</fullName>
        <ecNumber evidence="9">5.6.2.2</ecNumber>
    </recommendedName>
</protein>